<keyword evidence="2" id="KW-1185">Reference proteome</keyword>
<sequence length="220" mass="25282">MARKLIDLTDERYGRLIVLKEAERKGYTRRWLCKCDCGEERIISQAQLRSGKTTSCGCYNRERSSQANIVDLVGERFGRLVVLEDTHERFQNKVVWLCQCDCGSDPIKVPSTYLTTGDTTSCGCLRRENGSKLQDYNEKNLRTDGVFTPLLKSKLRSDNSTGVKGVAINKKNGKYRAYLRIKGKQYYLKEHFTLEQAEAARRVGEEKLHRPYLEVPDEDN</sequence>
<reference evidence="2" key="1">
    <citation type="journal article" date="2019" name="Int. J. Syst. Evol. Microbiol.">
        <title>The Global Catalogue of Microorganisms (GCM) 10K type strain sequencing project: providing services to taxonomists for standard genome sequencing and annotation.</title>
        <authorList>
            <consortium name="The Broad Institute Genomics Platform"/>
            <consortium name="The Broad Institute Genome Sequencing Center for Infectious Disease"/>
            <person name="Wu L."/>
            <person name="Ma J."/>
        </authorList>
    </citation>
    <scope>NUCLEOTIDE SEQUENCE [LARGE SCALE GENOMIC DNA]</scope>
    <source>
        <strain evidence="2">CGMCC 1.15420</strain>
    </source>
</reference>
<protein>
    <recommendedName>
        <fullName evidence="3">AP2 domain-containing protein</fullName>
    </recommendedName>
</protein>
<dbReference type="EMBL" id="BMIW01000003">
    <property type="protein sequence ID" value="GGF87095.1"/>
    <property type="molecule type" value="Genomic_DNA"/>
</dbReference>
<evidence type="ECO:0008006" key="3">
    <source>
        <dbReference type="Google" id="ProtNLM"/>
    </source>
</evidence>
<dbReference type="RefSeq" id="WP_120462507.1">
    <property type="nucleotide sequence ID" value="NZ_BMIW01000003.1"/>
</dbReference>
<gene>
    <name evidence="1" type="ORF">GCM10010913_05710</name>
</gene>
<dbReference type="Proteomes" id="UP000608420">
    <property type="component" value="Unassembled WGS sequence"/>
</dbReference>
<evidence type="ECO:0000313" key="1">
    <source>
        <dbReference type="EMBL" id="GGF87095.1"/>
    </source>
</evidence>
<accession>A0ABQ1VPG7</accession>
<proteinExistence type="predicted"/>
<comment type="caution">
    <text evidence="1">The sequence shown here is derived from an EMBL/GenBank/DDBJ whole genome shotgun (WGS) entry which is preliminary data.</text>
</comment>
<evidence type="ECO:0000313" key="2">
    <source>
        <dbReference type="Proteomes" id="UP000608420"/>
    </source>
</evidence>
<name>A0ABQ1VPG7_9BACL</name>
<organism evidence="1 2">
    <name type="scientific">Paenibacillus aceti</name>
    <dbReference type="NCBI Taxonomy" id="1820010"/>
    <lineage>
        <taxon>Bacteria</taxon>
        <taxon>Bacillati</taxon>
        <taxon>Bacillota</taxon>
        <taxon>Bacilli</taxon>
        <taxon>Bacillales</taxon>
        <taxon>Paenibacillaceae</taxon>
        <taxon>Paenibacillus</taxon>
    </lineage>
</organism>